<organism evidence="2 3">
    <name type="scientific">Nephila pilipes</name>
    <name type="common">Giant wood spider</name>
    <name type="synonym">Nephila maculata</name>
    <dbReference type="NCBI Taxonomy" id="299642"/>
    <lineage>
        <taxon>Eukaryota</taxon>
        <taxon>Metazoa</taxon>
        <taxon>Ecdysozoa</taxon>
        <taxon>Arthropoda</taxon>
        <taxon>Chelicerata</taxon>
        <taxon>Arachnida</taxon>
        <taxon>Araneae</taxon>
        <taxon>Araneomorphae</taxon>
        <taxon>Entelegynae</taxon>
        <taxon>Araneoidea</taxon>
        <taxon>Nephilidae</taxon>
        <taxon>Nephila</taxon>
    </lineage>
</organism>
<proteinExistence type="predicted"/>
<accession>A0A8X6I4N2</accession>
<reference evidence="2" key="1">
    <citation type="submission" date="2020-08" db="EMBL/GenBank/DDBJ databases">
        <title>Multicomponent nature underlies the extraordinary mechanical properties of spider dragline silk.</title>
        <authorList>
            <person name="Kono N."/>
            <person name="Nakamura H."/>
            <person name="Mori M."/>
            <person name="Yoshida Y."/>
            <person name="Ohtoshi R."/>
            <person name="Malay A.D."/>
            <person name="Moran D.A.P."/>
            <person name="Tomita M."/>
            <person name="Numata K."/>
            <person name="Arakawa K."/>
        </authorList>
    </citation>
    <scope>NUCLEOTIDE SEQUENCE</scope>
</reference>
<name>A0A8X6I4N2_NEPPI</name>
<gene>
    <name evidence="2" type="ORF">NPIL_182131</name>
</gene>
<dbReference type="EMBL" id="BMAW01041765">
    <property type="protein sequence ID" value="GFS30611.1"/>
    <property type="molecule type" value="Genomic_DNA"/>
</dbReference>
<evidence type="ECO:0000256" key="1">
    <source>
        <dbReference type="SAM" id="MobiDB-lite"/>
    </source>
</evidence>
<comment type="caution">
    <text evidence="2">The sequence shown here is derived from an EMBL/GenBank/DDBJ whole genome shotgun (WGS) entry which is preliminary data.</text>
</comment>
<dbReference type="OrthoDB" id="10343960at2759"/>
<evidence type="ECO:0000313" key="3">
    <source>
        <dbReference type="Proteomes" id="UP000887013"/>
    </source>
</evidence>
<feature type="region of interest" description="Disordered" evidence="1">
    <location>
        <begin position="86"/>
        <end position="134"/>
    </location>
</feature>
<feature type="compositionally biased region" description="Basic and acidic residues" evidence="1">
    <location>
        <begin position="120"/>
        <end position="134"/>
    </location>
</feature>
<keyword evidence="3" id="KW-1185">Reference proteome</keyword>
<evidence type="ECO:0000313" key="2">
    <source>
        <dbReference type="EMBL" id="GFS30611.1"/>
    </source>
</evidence>
<dbReference type="Proteomes" id="UP000887013">
    <property type="component" value="Unassembled WGS sequence"/>
</dbReference>
<protein>
    <submittedName>
        <fullName evidence="2">Uncharacterized protein</fullName>
    </submittedName>
</protein>
<dbReference type="AlphaFoldDB" id="A0A8X6I4N2"/>
<sequence length="134" mass="15371">MLQALRDLKHAIFLDTMLQNVPKETPSTPQIWVSMSRIFGPLGLFQFKSKTFNSNKTDQKEIPINETDWKPPTIISLIDDERNIPQTSKSLQFDHEKKNSKTLTTKTINEEVLLLQQRGETNRDRGSPTSSSDK</sequence>